<dbReference type="EMBL" id="JABBJJ010000122">
    <property type="protein sequence ID" value="NMO18077.1"/>
    <property type="molecule type" value="Genomic_DNA"/>
</dbReference>
<accession>A0A848LJZ3</accession>
<evidence type="ECO:0000313" key="2">
    <source>
        <dbReference type="Proteomes" id="UP000518300"/>
    </source>
</evidence>
<gene>
    <name evidence="1" type="ORF">HG543_24920</name>
</gene>
<reference evidence="1 2" key="1">
    <citation type="submission" date="2020-04" db="EMBL/GenBank/DDBJ databases">
        <title>Draft genome of Pyxidicoccus fallax type strain.</title>
        <authorList>
            <person name="Whitworth D.E."/>
        </authorList>
    </citation>
    <scope>NUCLEOTIDE SEQUENCE [LARGE SCALE GENOMIC DNA]</scope>
    <source>
        <strain evidence="1 2">DSM 14698</strain>
    </source>
</reference>
<proteinExistence type="predicted"/>
<dbReference type="AlphaFoldDB" id="A0A848LJZ3"/>
<dbReference type="NCBIfam" id="TIGR02996">
    <property type="entry name" value="rpt_mate_G_obs"/>
    <property type="match status" value="1"/>
</dbReference>
<comment type="caution">
    <text evidence="1">The sequence shown here is derived from an EMBL/GenBank/DDBJ whole genome shotgun (WGS) entry which is preliminary data.</text>
</comment>
<name>A0A848LJZ3_9BACT</name>
<protein>
    <submittedName>
        <fullName evidence="1">TIGR02996 domain-containing protein</fullName>
    </submittedName>
</protein>
<sequence length="489" mass="54644">MAEHTLSELLARAAEAFEQYEELEVLQRLLNAWRQQREPRVAALVERLSKRLSEHLRPQWGPSDAAFMREHHPRDLPRLLPRVLELADQGHWNVMAHHLDVLAVWPADPRLTPVLVEIARRPKAIEREVFASLCKALTASVDPRALEPLRACLKTLPSDSRQAQWLRGAMEAIARWVPPPMDAETAARCEALEQALAAREAAEARSSPTREALLERVYADPGDVSARLVLADHLLEQGVPRGQLIMLQCSPGSDKARVERLLETHAPRWVTELGPQVAPGHTRFERGFPFAVRLRHDWREALPEPGPAWRTVREVNLSEVSFPNAAEWLSHPNLGGVTVLKRVTPALARELVNLGLGVRQLGLRGPVSEVAPELFGELLRLPLLTRLFIRYADPEDVRLCAASGLVSRLERFDARAPAEWALVVKPGQEVPVRATLLGGHDAEQLSRVLAAAAAFGTRGLLVRGMARAREREQRLLRAAVGAYARVEWR</sequence>
<dbReference type="InterPro" id="IPR014338">
    <property type="entry name" value="CHP02996_rpt-companion-dom"/>
</dbReference>
<dbReference type="RefSeq" id="WP_169347350.1">
    <property type="nucleotide sequence ID" value="NZ_JABBJJ010000122.1"/>
</dbReference>
<evidence type="ECO:0000313" key="1">
    <source>
        <dbReference type="EMBL" id="NMO18077.1"/>
    </source>
</evidence>
<dbReference type="Proteomes" id="UP000518300">
    <property type="component" value="Unassembled WGS sequence"/>
</dbReference>
<keyword evidence="2" id="KW-1185">Reference proteome</keyword>
<organism evidence="1 2">
    <name type="scientific">Pyxidicoccus fallax</name>
    <dbReference type="NCBI Taxonomy" id="394095"/>
    <lineage>
        <taxon>Bacteria</taxon>
        <taxon>Pseudomonadati</taxon>
        <taxon>Myxococcota</taxon>
        <taxon>Myxococcia</taxon>
        <taxon>Myxococcales</taxon>
        <taxon>Cystobacterineae</taxon>
        <taxon>Myxococcaceae</taxon>
        <taxon>Pyxidicoccus</taxon>
    </lineage>
</organism>